<proteinExistence type="inferred from homology"/>
<keyword evidence="2" id="KW-0820">tRNA-binding</keyword>
<comment type="function">
    <text evidence="2">Catalyzes the formation of N(4)-acetylcytidine (ac(4)C) at the wobble position of elongator tRNA(Met), using acetate and ATP as substrates. First activates an acetate ion to form acetyladenylate (Ac-AMP) and then transfers the acetyl group to tRNA to form ac(4)C34.</text>
</comment>
<dbReference type="GO" id="GO:0005524">
    <property type="term" value="F:ATP binding"/>
    <property type="evidence" value="ECO:0007669"/>
    <property type="project" value="UniProtKB-KW"/>
</dbReference>
<dbReference type="Pfam" id="PF05636">
    <property type="entry name" value="HIGH_NTase1"/>
    <property type="match status" value="1"/>
</dbReference>
<dbReference type="EC" id="6.3.4.-" evidence="2"/>
<dbReference type="RefSeq" id="WP_044825984.1">
    <property type="nucleotide sequence ID" value="NZ_CP009687.1"/>
</dbReference>
<comment type="catalytic activity">
    <reaction evidence="2">
        <text>cytidine(34) in elongator tRNA(Met) + acetate + ATP = N(4)-acetylcytidine(34) in elongator tRNA(Met) + AMP + diphosphate</text>
        <dbReference type="Rhea" id="RHEA:58144"/>
        <dbReference type="Rhea" id="RHEA-COMP:10693"/>
        <dbReference type="Rhea" id="RHEA-COMP:10694"/>
        <dbReference type="ChEBI" id="CHEBI:30089"/>
        <dbReference type="ChEBI" id="CHEBI:30616"/>
        <dbReference type="ChEBI" id="CHEBI:33019"/>
        <dbReference type="ChEBI" id="CHEBI:74900"/>
        <dbReference type="ChEBI" id="CHEBI:82748"/>
        <dbReference type="ChEBI" id="CHEBI:456215"/>
    </reaction>
</comment>
<dbReference type="Proteomes" id="UP000035704">
    <property type="component" value="Chromosome"/>
</dbReference>
<comment type="similarity">
    <text evidence="2">Belongs to the TmcAL family.</text>
</comment>
<feature type="binding site" evidence="2">
    <location>
        <position position="102"/>
    </location>
    <ligand>
        <name>ATP</name>
        <dbReference type="ChEBI" id="CHEBI:30616"/>
    </ligand>
</feature>
<dbReference type="GO" id="GO:0016879">
    <property type="term" value="F:ligase activity, forming carbon-nitrogen bonds"/>
    <property type="evidence" value="ECO:0007669"/>
    <property type="project" value="UniProtKB-UniRule"/>
</dbReference>
<keyword evidence="2" id="KW-0547">Nucleotide-binding</keyword>
<gene>
    <name evidence="2" type="primary">tmcAL</name>
    <name evidence="3" type="ORF">CACET_c20720</name>
</gene>
<feature type="binding site" evidence="2">
    <location>
        <position position="175"/>
    </location>
    <ligand>
        <name>ATP</name>
        <dbReference type="ChEBI" id="CHEBI:30616"/>
    </ligand>
</feature>
<keyword evidence="2" id="KW-0694">RNA-binding</keyword>
<dbReference type="InterPro" id="IPR014729">
    <property type="entry name" value="Rossmann-like_a/b/a_fold"/>
</dbReference>
<evidence type="ECO:0000313" key="4">
    <source>
        <dbReference type="Proteomes" id="UP000035704"/>
    </source>
</evidence>
<dbReference type="PANTHER" id="PTHR37825">
    <property type="entry name" value="TRNA(MET) CYTIDINE ACETATE LIGASE"/>
    <property type="match status" value="1"/>
</dbReference>
<sequence length="423" mass="47688">MKVLGLITEYNPFHNGHLHHLNESKVLTGCTHTVAVMSGNFLQRGEPALIHKWERAKMAIQSGVDLVVELPTPYACATAELFAFGSVSLLHSMGVVNSLCFGSEYGKILLLEVIAEVLLLSPTEFKILLKGYLKEGLSFPSARSKALVDYLTIDTCFKLKSSDLQTIETIMNSPNNILAIEYMKVLKKLNSPILPYTIPRVQAAYHSTDLNGRIASATAIREHLHNKKDLKELKNVMPPSSFRILKKGIEGKIAPIFKEDFEKTILTLLRRESKEGLSLYFDITEGLENKILQCSNSCNSLTELYHCVKSKRYTLTRLQRICMHVLLNLKKTDIIDFTLHGGPQYLRILALNNKGREILKKCKSKSTIPIINKINQYHPQNELAKKMLATDIRATNLYALAMNPDDYAAGPLDFYISPYYEEI</sequence>
<dbReference type="NCBIfam" id="NF010191">
    <property type="entry name" value="PRK13670.1"/>
    <property type="match status" value="1"/>
</dbReference>
<dbReference type="GO" id="GO:0006400">
    <property type="term" value="P:tRNA modification"/>
    <property type="evidence" value="ECO:0007669"/>
    <property type="project" value="UniProtKB-UniRule"/>
</dbReference>
<dbReference type="GO" id="GO:0005737">
    <property type="term" value="C:cytoplasm"/>
    <property type="evidence" value="ECO:0007669"/>
    <property type="project" value="UniProtKB-SubCell"/>
</dbReference>
<dbReference type="PATRIC" id="fig|84022.5.peg.1877"/>
<dbReference type="SUPFAM" id="SSF52374">
    <property type="entry name" value="Nucleotidylyl transferase"/>
    <property type="match status" value="1"/>
</dbReference>
<dbReference type="EMBL" id="CP009687">
    <property type="protein sequence ID" value="AKL95519.1"/>
    <property type="molecule type" value="Genomic_DNA"/>
</dbReference>
<dbReference type="Gene3D" id="3.40.50.620">
    <property type="entry name" value="HUPs"/>
    <property type="match status" value="1"/>
</dbReference>
<feature type="binding site" evidence="2">
    <location>
        <position position="200"/>
    </location>
    <ligand>
        <name>ATP</name>
        <dbReference type="ChEBI" id="CHEBI:30616"/>
    </ligand>
</feature>
<keyword evidence="2" id="KW-0436">Ligase</keyword>
<dbReference type="OrthoDB" id="9769796at2"/>
<dbReference type="GO" id="GO:0016740">
    <property type="term" value="F:transferase activity"/>
    <property type="evidence" value="ECO:0007669"/>
    <property type="project" value="UniProtKB-KW"/>
</dbReference>
<reference evidence="3 4" key="1">
    <citation type="submission" date="2014-10" db="EMBL/GenBank/DDBJ databases">
        <title>Genome sequence of Clostridium aceticum DSM 1496.</title>
        <authorList>
            <person name="Poehlein A."/>
            <person name="Schiel-Bengelsdorf B."/>
            <person name="Gottschalk G."/>
            <person name="Duerre P."/>
            <person name="Daniel R."/>
        </authorList>
    </citation>
    <scope>NUCLEOTIDE SEQUENCE [LARGE SCALE GENOMIC DNA]</scope>
    <source>
        <strain evidence="3 4">DSM 1496</strain>
    </source>
</reference>
<dbReference type="AlphaFoldDB" id="A0A0D8I7K4"/>
<name>A0A0D8I7K4_9CLOT</name>
<feature type="binding site" evidence="2">
    <location>
        <begin position="7"/>
        <end position="20"/>
    </location>
    <ligand>
        <name>ATP</name>
        <dbReference type="ChEBI" id="CHEBI:30616"/>
    </ligand>
</feature>
<evidence type="ECO:0000256" key="1">
    <source>
        <dbReference type="ARBA" id="ARBA00022694"/>
    </source>
</evidence>
<protein>
    <recommendedName>
        <fullName evidence="2">tRNA(Met) cytidine acetate ligase</fullName>
        <ecNumber evidence="2">6.3.4.-</ecNumber>
    </recommendedName>
</protein>
<dbReference type="InterPro" id="IPR008513">
    <property type="entry name" value="tRNA(Met)_cyd_acetate_ligase"/>
</dbReference>
<evidence type="ECO:0000256" key="2">
    <source>
        <dbReference type="HAMAP-Rule" id="MF_01539"/>
    </source>
</evidence>
<accession>A0A0D8I7K4</accession>
<keyword evidence="3" id="KW-0808">Transferase</keyword>
<keyword evidence="2" id="KW-0067">ATP-binding</keyword>
<dbReference type="KEGG" id="cace:CACET_c20720"/>
<keyword evidence="2" id="KW-0963">Cytoplasm</keyword>
<evidence type="ECO:0000313" key="3">
    <source>
        <dbReference type="EMBL" id="AKL95519.1"/>
    </source>
</evidence>
<dbReference type="GO" id="GO:0000049">
    <property type="term" value="F:tRNA binding"/>
    <property type="evidence" value="ECO:0007669"/>
    <property type="project" value="UniProtKB-KW"/>
</dbReference>
<dbReference type="STRING" id="84022.CACET_c20720"/>
<comment type="caution">
    <text evidence="2">Lacks conserved residue(s) required for the propagation of feature annotation.</text>
</comment>
<dbReference type="HAMAP" id="MF_01539">
    <property type="entry name" value="TmcAL"/>
    <property type="match status" value="1"/>
</dbReference>
<comment type="subcellular location">
    <subcellularLocation>
        <location evidence="2">Cytoplasm</location>
    </subcellularLocation>
</comment>
<keyword evidence="4" id="KW-1185">Reference proteome</keyword>
<keyword evidence="1 2" id="KW-0819">tRNA processing</keyword>
<organism evidence="3 4">
    <name type="scientific">Clostridium aceticum</name>
    <dbReference type="NCBI Taxonomy" id="84022"/>
    <lineage>
        <taxon>Bacteria</taxon>
        <taxon>Bacillati</taxon>
        <taxon>Bacillota</taxon>
        <taxon>Clostridia</taxon>
        <taxon>Eubacteriales</taxon>
        <taxon>Clostridiaceae</taxon>
        <taxon>Clostridium</taxon>
    </lineage>
</organism>
<dbReference type="PANTHER" id="PTHR37825:SF1">
    <property type="entry name" value="TRNA(MET) CYTIDINE ACETATE LIGASE"/>
    <property type="match status" value="1"/>
</dbReference>